<sequence length="116" mass="13897">MKVSDNDKNVIKERKRLEEIYKDIPSEKLKVVEGLIIQAARLRVMLDYMWKDIQENGEYTMFQQSQNLPSYERERPVARLYNTRDQSYQRVIKQLTDLLPKENKAIETDEPVDDYV</sequence>
<reference evidence="1" key="1">
    <citation type="submission" date="2017-06" db="EMBL/GenBank/DDBJ databases">
        <title>Novel phages from South African skin metaviromes.</title>
        <authorList>
            <person name="van Zyl L.J."/>
            <person name="Abrahams Y."/>
            <person name="Stander E.A."/>
            <person name="Kirby B.M."/>
            <person name="Clavaud C."/>
            <person name="Farcet C."/>
            <person name="Breton L."/>
            <person name="Trindade M.I."/>
        </authorList>
    </citation>
    <scope>NUCLEOTIDE SEQUENCE</scope>
</reference>
<accession>A0A2H4JA84</accession>
<name>A0A2H4JA84_9CAUD</name>
<protein>
    <submittedName>
        <fullName evidence="1">Uncharacterized protein</fullName>
    </submittedName>
</protein>
<evidence type="ECO:0000313" key="1">
    <source>
        <dbReference type="EMBL" id="ASN72174.1"/>
    </source>
</evidence>
<dbReference type="EMBL" id="MF417944">
    <property type="protein sequence ID" value="ASN72174.1"/>
    <property type="molecule type" value="Genomic_DNA"/>
</dbReference>
<gene>
    <name evidence="1" type="ORF">7F3_1</name>
</gene>
<proteinExistence type="predicted"/>
<organism evidence="1">
    <name type="scientific">uncultured Caudovirales phage</name>
    <dbReference type="NCBI Taxonomy" id="2100421"/>
    <lineage>
        <taxon>Viruses</taxon>
        <taxon>Duplodnaviria</taxon>
        <taxon>Heunggongvirae</taxon>
        <taxon>Uroviricota</taxon>
        <taxon>Caudoviricetes</taxon>
        <taxon>Peduoviridae</taxon>
        <taxon>Maltschvirus</taxon>
        <taxon>Maltschvirus maltsch</taxon>
    </lineage>
</organism>